<comment type="similarity">
    <text evidence="3">Belongs to the ustYa family.</text>
</comment>
<dbReference type="RefSeq" id="XP_013320591.1">
    <property type="nucleotide sequence ID" value="XM_013465137.1"/>
</dbReference>
<evidence type="ECO:0000256" key="3">
    <source>
        <dbReference type="ARBA" id="ARBA00035112"/>
    </source>
</evidence>
<keyword evidence="2" id="KW-0560">Oxidoreductase</keyword>
<feature type="region of interest" description="Disordered" evidence="4">
    <location>
        <begin position="47"/>
        <end position="72"/>
    </location>
</feature>
<keyword evidence="5" id="KW-1133">Transmembrane helix</keyword>
<dbReference type="EMBL" id="KN847317">
    <property type="protein sequence ID" value="KIW60007.1"/>
    <property type="molecule type" value="Genomic_DNA"/>
</dbReference>
<evidence type="ECO:0000313" key="7">
    <source>
        <dbReference type="Proteomes" id="UP000054342"/>
    </source>
</evidence>
<dbReference type="Pfam" id="PF11807">
    <property type="entry name" value="UstYa"/>
    <property type="match status" value="1"/>
</dbReference>
<dbReference type="PANTHER" id="PTHR33365">
    <property type="entry name" value="YALI0B05434P"/>
    <property type="match status" value="1"/>
</dbReference>
<proteinExistence type="inferred from homology"/>
<evidence type="ECO:0000256" key="4">
    <source>
        <dbReference type="SAM" id="MobiDB-lite"/>
    </source>
</evidence>
<dbReference type="OrthoDB" id="3687641at2759"/>
<dbReference type="GO" id="GO:0043386">
    <property type="term" value="P:mycotoxin biosynthetic process"/>
    <property type="evidence" value="ECO:0007669"/>
    <property type="project" value="InterPro"/>
</dbReference>
<evidence type="ECO:0000256" key="1">
    <source>
        <dbReference type="ARBA" id="ARBA00004685"/>
    </source>
</evidence>
<accession>A0A0D2DCP5</accession>
<sequence length="302" mass="34195">MPATRKDESTFPMLGSHKSEEEYDDVDIEEHATGLLSNKASTTTFYEKSAPLSSRNRQDSYSSSWSADTFTPSSRKARSFAPFLAWLRWGVVVGLQSIIVVLLLCQRKLVQGDRDTDAVFEDKVVESGGDINGLYKTLSHTYTYLKPDTDKFIPNMTTNENRLEIRRNWDLLMPLGSGSVAIPDYRDHPLLGDPITDDPIRNGPLFEASWTHALHCLYYSVDSYHQLIVNGRTDNDNPIHASHCFEYLRNSILCNLDMTLEGSMSTPEDHERGQPHVCRNRAEAIAWIEARRVDDLQDIVGP</sequence>
<keyword evidence="5" id="KW-0812">Transmembrane</keyword>
<protein>
    <submittedName>
        <fullName evidence="6">Uncharacterized protein</fullName>
    </submittedName>
</protein>
<keyword evidence="7" id="KW-1185">Reference proteome</keyword>
<feature type="transmembrane region" description="Helical" evidence="5">
    <location>
        <begin position="83"/>
        <end position="104"/>
    </location>
</feature>
<name>A0A0D2DCP5_9EURO</name>
<comment type="pathway">
    <text evidence="1">Mycotoxin biosynthesis.</text>
</comment>
<dbReference type="PANTHER" id="PTHR33365:SF11">
    <property type="entry name" value="TAT PATHWAY SIGNAL SEQUENCE"/>
    <property type="match status" value="1"/>
</dbReference>
<evidence type="ECO:0000313" key="6">
    <source>
        <dbReference type="EMBL" id="KIW60007.1"/>
    </source>
</evidence>
<dbReference type="HOGENOM" id="CLU_042941_4_0_1"/>
<dbReference type="AlphaFoldDB" id="A0A0D2DCP5"/>
<feature type="region of interest" description="Disordered" evidence="4">
    <location>
        <begin position="1"/>
        <end position="23"/>
    </location>
</feature>
<dbReference type="Proteomes" id="UP000054342">
    <property type="component" value="Unassembled WGS sequence"/>
</dbReference>
<gene>
    <name evidence="6" type="ORF">PV05_00260</name>
</gene>
<feature type="compositionally biased region" description="Low complexity" evidence="4">
    <location>
        <begin position="53"/>
        <end position="66"/>
    </location>
</feature>
<keyword evidence="5" id="KW-0472">Membrane</keyword>
<evidence type="ECO:0000256" key="2">
    <source>
        <dbReference type="ARBA" id="ARBA00023002"/>
    </source>
</evidence>
<dbReference type="STRING" id="348802.A0A0D2DCP5"/>
<dbReference type="GeneID" id="25322168"/>
<evidence type="ECO:0000256" key="5">
    <source>
        <dbReference type="SAM" id="Phobius"/>
    </source>
</evidence>
<dbReference type="InterPro" id="IPR021765">
    <property type="entry name" value="UstYa-like"/>
</dbReference>
<reference evidence="6 7" key="1">
    <citation type="submission" date="2015-01" db="EMBL/GenBank/DDBJ databases">
        <title>The Genome Sequence of Exophiala xenobiotica CBS118157.</title>
        <authorList>
            <consortium name="The Broad Institute Genomics Platform"/>
            <person name="Cuomo C."/>
            <person name="de Hoog S."/>
            <person name="Gorbushina A."/>
            <person name="Stielow B."/>
            <person name="Teixiera M."/>
            <person name="Abouelleil A."/>
            <person name="Chapman S.B."/>
            <person name="Priest M."/>
            <person name="Young S.K."/>
            <person name="Wortman J."/>
            <person name="Nusbaum C."/>
            <person name="Birren B."/>
        </authorList>
    </citation>
    <scope>NUCLEOTIDE SEQUENCE [LARGE SCALE GENOMIC DNA]</scope>
    <source>
        <strain evidence="6 7">CBS 118157</strain>
    </source>
</reference>
<dbReference type="GO" id="GO:0016491">
    <property type="term" value="F:oxidoreductase activity"/>
    <property type="evidence" value="ECO:0007669"/>
    <property type="project" value="UniProtKB-KW"/>
</dbReference>
<organism evidence="6 7">
    <name type="scientific">Exophiala xenobiotica</name>
    <dbReference type="NCBI Taxonomy" id="348802"/>
    <lineage>
        <taxon>Eukaryota</taxon>
        <taxon>Fungi</taxon>
        <taxon>Dikarya</taxon>
        <taxon>Ascomycota</taxon>
        <taxon>Pezizomycotina</taxon>
        <taxon>Eurotiomycetes</taxon>
        <taxon>Chaetothyriomycetidae</taxon>
        <taxon>Chaetothyriales</taxon>
        <taxon>Herpotrichiellaceae</taxon>
        <taxon>Exophiala</taxon>
    </lineage>
</organism>